<proteinExistence type="predicted"/>
<keyword evidence="2" id="KW-1185">Reference proteome</keyword>
<dbReference type="InterPro" id="IPR010719">
    <property type="entry name" value="MnmM_MeTrfase"/>
</dbReference>
<dbReference type="RefSeq" id="WP_146504418.1">
    <property type="nucleotide sequence ID" value="NZ_SJPG01000001.1"/>
</dbReference>
<accession>A0A5C5XHD8</accession>
<dbReference type="SUPFAM" id="SSF53335">
    <property type="entry name" value="S-adenosyl-L-methionine-dependent methyltransferases"/>
    <property type="match status" value="1"/>
</dbReference>
<sequence length="190" mass="20700">MPQLTDLAHAAITQVVKPGDIVLDATVGNGHDTLYLSKLVGSEGRVIAFDIQPNAIVQAQERIRNAGRENVSWYLLDHARLTEILTEEQIPEVTAIMFNLGYLPGGDHQIVTRCGSTLKAIRSGLQALAVNGVMTILAYIGHSGGLEEAVAIETFLNKLDSETYETQFDYGNSPKSPRLLIVKRTADERG</sequence>
<name>A0A5C5XHD8_9PLAN</name>
<dbReference type="PANTHER" id="PTHR35276">
    <property type="entry name" value="S-ADENOSYL-L-METHIONINE-DEPENDENT METHYLTRANSFERASES SUPERFAMILY PROTEIN"/>
    <property type="match status" value="1"/>
</dbReference>
<comment type="caution">
    <text evidence="1">The sequence shown here is derived from an EMBL/GenBank/DDBJ whole genome shotgun (WGS) entry which is preliminary data.</text>
</comment>
<dbReference type="EMBL" id="SJPG01000001">
    <property type="protein sequence ID" value="TWT62576.1"/>
    <property type="molecule type" value="Genomic_DNA"/>
</dbReference>
<dbReference type="Gene3D" id="3.40.50.150">
    <property type="entry name" value="Vaccinia Virus protein VP39"/>
    <property type="match status" value="1"/>
</dbReference>
<protein>
    <recommendedName>
        <fullName evidence="3">16S rRNA m(4)C1402 methyltransferase</fullName>
    </recommendedName>
</protein>
<organism evidence="1 2">
    <name type="scientific">Rubinisphaera italica</name>
    <dbReference type="NCBI Taxonomy" id="2527969"/>
    <lineage>
        <taxon>Bacteria</taxon>
        <taxon>Pseudomonadati</taxon>
        <taxon>Planctomycetota</taxon>
        <taxon>Planctomycetia</taxon>
        <taxon>Planctomycetales</taxon>
        <taxon>Planctomycetaceae</taxon>
        <taxon>Rubinisphaera</taxon>
    </lineage>
</organism>
<dbReference type="OrthoDB" id="9792989at2"/>
<reference evidence="1 2" key="1">
    <citation type="submission" date="2019-02" db="EMBL/GenBank/DDBJ databases">
        <title>Deep-cultivation of Planctomycetes and their phenomic and genomic characterization uncovers novel biology.</title>
        <authorList>
            <person name="Wiegand S."/>
            <person name="Jogler M."/>
            <person name="Boedeker C."/>
            <person name="Pinto D."/>
            <person name="Vollmers J."/>
            <person name="Rivas-Marin E."/>
            <person name="Kohn T."/>
            <person name="Peeters S.H."/>
            <person name="Heuer A."/>
            <person name="Rast P."/>
            <person name="Oberbeckmann S."/>
            <person name="Bunk B."/>
            <person name="Jeske O."/>
            <person name="Meyerdierks A."/>
            <person name="Storesund J.E."/>
            <person name="Kallscheuer N."/>
            <person name="Luecker S."/>
            <person name="Lage O.M."/>
            <person name="Pohl T."/>
            <person name="Merkel B.J."/>
            <person name="Hornburger P."/>
            <person name="Mueller R.-W."/>
            <person name="Bruemmer F."/>
            <person name="Labrenz M."/>
            <person name="Spormann A.M."/>
            <person name="Op Den Camp H."/>
            <person name="Overmann J."/>
            <person name="Amann R."/>
            <person name="Jetten M.S.M."/>
            <person name="Mascher T."/>
            <person name="Medema M.H."/>
            <person name="Devos D.P."/>
            <person name="Kaster A.-K."/>
            <person name="Ovreas L."/>
            <person name="Rohde M."/>
            <person name="Galperin M.Y."/>
            <person name="Jogler C."/>
        </authorList>
    </citation>
    <scope>NUCLEOTIDE SEQUENCE [LARGE SCALE GENOMIC DNA]</scope>
    <source>
        <strain evidence="1 2">Pan54</strain>
    </source>
</reference>
<gene>
    <name evidence="1" type="ORF">Pan54_33190</name>
</gene>
<dbReference type="PANTHER" id="PTHR35276:SF1">
    <property type="entry name" value="TRNA (MNM(5)S(2)U34)-METHYLTRANSFERASE, CHLOROPLASTIC"/>
    <property type="match status" value="1"/>
</dbReference>
<dbReference type="CDD" id="cd02440">
    <property type="entry name" value="AdoMet_MTases"/>
    <property type="match status" value="1"/>
</dbReference>
<dbReference type="InterPro" id="IPR029063">
    <property type="entry name" value="SAM-dependent_MTases_sf"/>
</dbReference>
<dbReference type="Proteomes" id="UP000316095">
    <property type="component" value="Unassembled WGS sequence"/>
</dbReference>
<dbReference type="AlphaFoldDB" id="A0A5C5XHD8"/>
<evidence type="ECO:0000313" key="2">
    <source>
        <dbReference type="Proteomes" id="UP000316095"/>
    </source>
</evidence>
<dbReference type="Pfam" id="PF06962">
    <property type="entry name" value="rRNA_methylase"/>
    <property type="match status" value="1"/>
</dbReference>
<evidence type="ECO:0008006" key="3">
    <source>
        <dbReference type="Google" id="ProtNLM"/>
    </source>
</evidence>
<evidence type="ECO:0000313" key="1">
    <source>
        <dbReference type="EMBL" id="TWT62576.1"/>
    </source>
</evidence>